<sequence>MTEQDKITMDKYGISSSSKAVYFYKDHKYERLTDAINYAKIDIKRAKEDADPTKPA</sequence>
<dbReference type="Proteomes" id="UP000030856">
    <property type="component" value="Unassembled WGS sequence"/>
</dbReference>
<comment type="caution">
    <text evidence="1">The sequence shown here is derived from an EMBL/GenBank/DDBJ whole genome shotgun (WGS) entry which is preliminary data.</text>
</comment>
<evidence type="ECO:0000313" key="2">
    <source>
        <dbReference type="Proteomes" id="UP000030856"/>
    </source>
</evidence>
<gene>
    <name evidence="1" type="ORF">JV46_19540</name>
</gene>
<protein>
    <submittedName>
        <fullName evidence="1">Uncharacterized protein</fullName>
    </submittedName>
</protein>
<dbReference type="RefSeq" id="WP_155276124.1">
    <property type="nucleotide sequence ID" value="NZ_JRAA01000001.1"/>
</dbReference>
<dbReference type="GeneID" id="86992856"/>
<proteinExistence type="predicted"/>
<dbReference type="STRING" id="2340.JV46_19540"/>
<reference evidence="1 2" key="1">
    <citation type="journal article" date="2014" name="BMC Genomics">
        <title>The genome of the intracellular bacterium of the coastal bivalve, Solemya velum: a blueprint for thriving in and out of symbiosis.</title>
        <authorList>
            <person name="Dmytrenko O."/>
            <person name="Russell S.L."/>
            <person name="Loo W.T."/>
            <person name="Fontanez K.M."/>
            <person name="Liao L."/>
            <person name="Roeselers G."/>
            <person name="Sharma R."/>
            <person name="Stewart F.J."/>
            <person name="Newton I.L."/>
            <person name="Woyke T."/>
            <person name="Wu D."/>
            <person name="Lang J.M."/>
            <person name="Eisen J.A."/>
            <person name="Cavanaugh C.M."/>
        </authorList>
    </citation>
    <scope>NUCLEOTIDE SEQUENCE [LARGE SCALE GENOMIC DNA]</scope>
    <source>
        <strain evidence="1 2">WH</strain>
    </source>
</reference>
<dbReference type="EMBL" id="JRAA01000001">
    <property type="protein sequence ID" value="KHF25803.1"/>
    <property type="molecule type" value="Genomic_DNA"/>
</dbReference>
<keyword evidence="2" id="KW-1185">Reference proteome</keyword>
<accession>A0A0B0H6I9</accession>
<name>A0A0B0H6I9_SOVGS</name>
<dbReference type="AlphaFoldDB" id="A0A0B0H6I9"/>
<evidence type="ECO:0000313" key="1">
    <source>
        <dbReference type="EMBL" id="KHF25803.1"/>
    </source>
</evidence>
<organism evidence="1 2">
    <name type="scientific">Solemya velum gill symbiont</name>
    <dbReference type="NCBI Taxonomy" id="2340"/>
    <lineage>
        <taxon>Bacteria</taxon>
        <taxon>Pseudomonadati</taxon>
        <taxon>Pseudomonadota</taxon>
        <taxon>Gammaproteobacteria</taxon>
        <taxon>sulfur-oxidizing symbionts</taxon>
    </lineage>
</organism>